<name>A0A1M6LIT0_9BACT</name>
<dbReference type="AlphaFoldDB" id="A0A1M6LIT0"/>
<proteinExistence type="predicted"/>
<gene>
    <name evidence="1" type="ORF">SAMN05444280_1276</name>
</gene>
<evidence type="ECO:0000313" key="1">
    <source>
        <dbReference type="EMBL" id="SHJ71106.1"/>
    </source>
</evidence>
<protein>
    <submittedName>
        <fullName evidence="1">Uncharacterized protein</fullName>
    </submittedName>
</protein>
<organism evidence="1 2">
    <name type="scientific">Tangfeifania diversioriginum</name>
    <dbReference type="NCBI Taxonomy" id="1168035"/>
    <lineage>
        <taxon>Bacteria</taxon>
        <taxon>Pseudomonadati</taxon>
        <taxon>Bacteroidota</taxon>
        <taxon>Bacteroidia</taxon>
        <taxon>Marinilabiliales</taxon>
        <taxon>Prolixibacteraceae</taxon>
        <taxon>Tangfeifania</taxon>
    </lineage>
</organism>
<evidence type="ECO:0000313" key="2">
    <source>
        <dbReference type="Proteomes" id="UP000184050"/>
    </source>
</evidence>
<sequence>MKMVALYQSYQRGIEIRFTFSRLASSKSINRTNVELKS</sequence>
<accession>A0A1M6LIT0</accession>
<dbReference type="Proteomes" id="UP000184050">
    <property type="component" value="Unassembled WGS sequence"/>
</dbReference>
<reference evidence="1 2" key="1">
    <citation type="submission" date="2016-11" db="EMBL/GenBank/DDBJ databases">
        <authorList>
            <person name="Jaros S."/>
            <person name="Januszkiewicz K."/>
            <person name="Wedrychowicz H."/>
        </authorList>
    </citation>
    <scope>NUCLEOTIDE SEQUENCE [LARGE SCALE GENOMIC DNA]</scope>
    <source>
        <strain evidence="1 2">DSM 27063</strain>
    </source>
</reference>
<keyword evidence="2" id="KW-1185">Reference proteome</keyword>
<dbReference type="EMBL" id="FQZE01000027">
    <property type="protein sequence ID" value="SHJ71106.1"/>
    <property type="molecule type" value="Genomic_DNA"/>
</dbReference>